<evidence type="ECO:0008006" key="4">
    <source>
        <dbReference type="Google" id="ProtNLM"/>
    </source>
</evidence>
<reference evidence="2 3" key="1">
    <citation type="journal article" date="2016" name="Sci. Rep.">
        <title>Genomic and phenotypic characterization of the species Acinetobacter venetianus.</title>
        <authorList>
            <person name="Fondi M."/>
            <person name="Maida I."/>
            <person name="Perrin E."/>
            <person name="Orlandini V."/>
            <person name="La Torre L."/>
            <person name="Bosi E."/>
            <person name="Negroni A."/>
            <person name="Zanaroli G."/>
            <person name="Fava F."/>
            <person name="Decorosi F."/>
            <person name="Giovannetti L."/>
            <person name="Viti C."/>
            <person name="Vaneechoutte M."/>
            <person name="Dijkshoorn L."/>
            <person name="Fani R."/>
        </authorList>
    </citation>
    <scope>NUCLEOTIDE SEQUENCE [LARGE SCALE GENOMIC DNA]</scope>
    <source>
        <strain evidence="2 3">LUH5627</strain>
    </source>
</reference>
<keyword evidence="1" id="KW-0732">Signal</keyword>
<evidence type="ECO:0000256" key="1">
    <source>
        <dbReference type="SAM" id="SignalP"/>
    </source>
</evidence>
<dbReference type="EMBL" id="JRUE01000199">
    <property type="protein sequence ID" value="KXZ66884.1"/>
    <property type="molecule type" value="Genomic_DNA"/>
</dbReference>
<sequence>MKTQKILLAFALASSVTTIANANNVIIDTGLAFAMNALAAKTEGAALNLAVNTADVNASVNTAAGLNFINNISPTVNAIDTSAIGAVNTGDISLEQASNPATLASEVSGSVTAGSVTVVPFLLTGSVFSADYSSSLESSVDDAASNYGVSNVAYNSGDINASVNTIALLNRIDGIKTSAIGAAQTGSITVTVH</sequence>
<evidence type="ECO:0000313" key="3">
    <source>
        <dbReference type="Proteomes" id="UP000075680"/>
    </source>
</evidence>
<dbReference type="RefSeq" id="WP_061519161.1">
    <property type="nucleotide sequence ID" value="NZ_JRUE01000199.1"/>
</dbReference>
<organism evidence="2 3">
    <name type="scientific">Acinetobacter venetianus</name>
    <dbReference type="NCBI Taxonomy" id="52133"/>
    <lineage>
        <taxon>Bacteria</taxon>
        <taxon>Pseudomonadati</taxon>
        <taxon>Pseudomonadota</taxon>
        <taxon>Gammaproteobacteria</taxon>
        <taxon>Moraxellales</taxon>
        <taxon>Moraxellaceae</taxon>
        <taxon>Acinetobacter</taxon>
    </lineage>
</organism>
<feature type="signal peptide" evidence="1">
    <location>
        <begin position="1"/>
        <end position="22"/>
    </location>
</feature>
<protein>
    <recommendedName>
        <fullName evidence="4">Protein FilA</fullName>
    </recommendedName>
</protein>
<accession>A0A150HMC0</accession>
<dbReference type="PATRIC" id="fig|52133.18.peg.2443"/>
<evidence type="ECO:0000313" key="2">
    <source>
        <dbReference type="EMBL" id="KXZ66884.1"/>
    </source>
</evidence>
<proteinExistence type="predicted"/>
<dbReference type="Proteomes" id="UP000075680">
    <property type="component" value="Unassembled WGS sequence"/>
</dbReference>
<gene>
    <name evidence="2" type="ORF">AVENLUH5627_02380</name>
</gene>
<dbReference type="AlphaFoldDB" id="A0A150HMC0"/>
<feature type="chain" id="PRO_5007562772" description="Protein FilA" evidence="1">
    <location>
        <begin position="23"/>
        <end position="193"/>
    </location>
</feature>
<comment type="caution">
    <text evidence="2">The sequence shown here is derived from an EMBL/GenBank/DDBJ whole genome shotgun (WGS) entry which is preliminary data.</text>
</comment>
<name>A0A150HMC0_9GAMM</name>